<evidence type="ECO:0000313" key="4">
    <source>
        <dbReference type="EMBL" id="KAG5198444.1"/>
    </source>
</evidence>
<feature type="compositionally biased region" description="Basic and acidic residues" evidence="2">
    <location>
        <begin position="150"/>
        <end position="170"/>
    </location>
</feature>
<keyword evidence="1" id="KW-0175">Coiled coil</keyword>
<sequence>MLQGNEARVPQSLSLCSRARRPQCLKPPQPTARAAQPEKPLHREARTPQPEISPHLPQPEKAHVWLRKPGTAQKCPETKLNEANECFSAIQEKHSDPGMHRKEVKKKDNSKWTPEECVIAPIFEKTDSLTGGLLHVNDDSILSEVDQDDDRPAKKTSNENNKVIEDRNDTQKQLCREQNGRMLQDGILANHLAKQKETETATKEMNSEVSDSCEEAKDLLCKNHVLQDELAMPRLEIDAVKNQHRGKGKEIFDDIEIIKGKNDIFKRQ</sequence>
<organism evidence="4 5">
    <name type="scientific">Ovis aries</name>
    <name type="common">Sheep</name>
    <dbReference type="NCBI Taxonomy" id="9940"/>
    <lineage>
        <taxon>Eukaryota</taxon>
        <taxon>Metazoa</taxon>
        <taxon>Chordata</taxon>
        <taxon>Craniata</taxon>
        <taxon>Vertebrata</taxon>
        <taxon>Euteleostomi</taxon>
        <taxon>Mammalia</taxon>
        <taxon>Eutheria</taxon>
        <taxon>Laurasiatheria</taxon>
        <taxon>Artiodactyla</taxon>
        <taxon>Ruminantia</taxon>
        <taxon>Pecora</taxon>
        <taxon>Bovidae</taxon>
        <taxon>Caprinae</taxon>
        <taxon>Ovis</taxon>
    </lineage>
</organism>
<dbReference type="InterPro" id="IPR039497">
    <property type="entry name" value="CC144C-like_CC_dom"/>
</dbReference>
<evidence type="ECO:0000259" key="3">
    <source>
        <dbReference type="Pfam" id="PF14915"/>
    </source>
</evidence>
<gene>
    <name evidence="4" type="ORF">JEQ12_007040</name>
</gene>
<dbReference type="AlphaFoldDB" id="A0A836CUV8"/>
<evidence type="ECO:0000256" key="1">
    <source>
        <dbReference type="ARBA" id="ARBA00023054"/>
    </source>
</evidence>
<dbReference type="Pfam" id="PF14915">
    <property type="entry name" value="CCDC144C"/>
    <property type="match status" value="1"/>
</dbReference>
<feature type="region of interest" description="Disordered" evidence="2">
    <location>
        <begin position="144"/>
        <end position="170"/>
    </location>
</feature>
<dbReference type="Proteomes" id="UP000664991">
    <property type="component" value="Chromosome 17"/>
</dbReference>
<evidence type="ECO:0000313" key="5">
    <source>
        <dbReference type="Proteomes" id="UP000664991"/>
    </source>
</evidence>
<reference evidence="4 5" key="1">
    <citation type="submission" date="2020-12" db="EMBL/GenBank/DDBJ databases">
        <title>De novo assembly of Tibetan sheep genome.</title>
        <authorList>
            <person name="Li X."/>
        </authorList>
    </citation>
    <scope>NUCLEOTIDE SEQUENCE [LARGE SCALE GENOMIC DNA]</scope>
    <source>
        <tissue evidence="4">Heart</tissue>
    </source>
</reference>
<feature type="region of interest" description="Disordered" evidence="2">
    <location>
        <begin position="1"/>
        <end position="59"/>
    </location>
</feature>
<feature type="domain" description="CCDC144C-like coiled-coil" evidence="3">
    <location>
        <begin position="153"/>
        <end position="267"/>
    </location>
</feature>
<accession>A0A836CUV8</accession>
<evidence type="ECO:0000256" key="2">
    <source>
        <dbReference type="SAM" id="MobiDB-lite"/>
    </source>
</evidence>
<proteinExistence type="predicted"/>
<comment type="caution">
    <text evidence="4">The sequence shown here is derived from an EMBL/GenBank/DDBJ whole genome shotgun (WGS) entry which is preliminary data.</text>
</comment>
<name>A0A836CUV8_SHEEP</name>
<dbReference type="EMBL" id="JAEMGP010000017">
    <property type="protein sequence ID" value="KAG5198444.1"/>
    <property type="molecule type" value="Genomic_DNA"/>
</dbReference>
<protein>
    <recommendedName>
        <fullName evidence="3">CCDC144C-like coiled-coil domain-containing protein</fullName>
    </recommendedName>
</protein>